<keyword evidence="2" id="KW-0413">Isomerase</keyword>
<dbReference type="Gene3D" id="3.20.20.240">
    <property type="entry name" value="Methylmalonyl-CoA mutase"/>
    <property type="match status" value="1"/>
</dbReference>
<keyword evidence="3" id="KW-0170">Cobalt</keyword>
<evidence type="ECO:0000256" key="3">
    <source>
        <dbReference type="ARBA" id="ARBA00023285"/>
    </source>
</evidence>
<sequence>MIDFNTHVLERFNAHGPVLQPRMGFSDPARMQAGLEATAASRANTVCTITLDAFTRVNNLEAAQRAIDSESMLNGYPIVNHPPAQTRAMIDQIDARYRLPVQVRHGSPDPLHIFERMVEVGLPTTEGGPISYCLPYSRTPLREAFGHWEKACQVLSSGVDNSHIESFAGCMMGQMCDPVILVALNILEGLFLRSHGIKTLSFSYAQGTSPVQDRAAVTALQQLAAEYFAPGSYHFVGYVFMGFFPRSLGGFCRITGDALAMIRATGVQRVIIKTPVESRRIPRVEENIAALEYCDYCLNTDGVLPQIPFDSQEHERVLRSAKRLIEGTLAHDSNLSEALLGAFDSGFLSIPYCLHPDNKRGAGTVLTPESYYHGFQGERVENAFSFLAALRQNIRTYDCVL</sequence>
<reference evidence="4 5" key="2">
    <citation type="journal article" date="2018" name="Nature">
        <title>Mutant phenotypes for thousands of bacterial genes of unknown function.</title>
        <authorList>
            <person name="Price M.N."/>
            <person name="Wetmore K.M."/>
            <person name="Waters R.J."/>
            <person name="Callaghan M."/>
            <person name="Ray J."/>
            <person name="Liu H."/>
            <person name="Kuehl J.V."/>
            <person name="Melnyk R.A."/>
            <person name="Lamson J.S."/>
            <person name="Suh Y."/>
            <person name="Carlson H.K."/>
            <person name="Esquivel Z."/>
            <person name="Sadeeshkumar H."/>
            <person name="Chakraborty R."/>
            <person name="Zane G.M."/>
            <person name="Rubin B.E."/>
            <person name="Wall J.D."/>
            <person name="Visel A."/>
            <person name="Bristow J."/>
            <person name="Blow M.J."/>
            <person name="Arkin A.P."/>
            <person name="Deutschbauer A.M."/>
        </authorList>
    </citation>
    <scope>NUCLEOTIDE SEQUENCE [LARGE SCALE GENOMIC DNA]</scope>
    <source>
        <strain evidence="4 5">FW300-N2C3</strain>
    </source>
</reference>
<dbReference type="InterPro" id="IPR006396">
    <property type="entry name" value="Glu_mut_E"/>
</dbReference>
<dbReference type="EMBL" id="CP012831">
    <property type="protein sequence ID" value="ALI08756.1"/>
    <property type="molecule type" value="Genomic_DNA"/>
</dbReference>
<dbReference type="RefSeq" id="WP_060740992.1">
    <property type="nucleotide sequence ID" value="NZ_CP012831.1"/>
</dbReference>
<dbReference type="Pfam" id="PF06368">
    <property type="entry name" value="Met_asp_mut_E"/>
    <property type="match status" value="1"/>
</dbReference>
<evidence type="ECO:0000256" key="2">
    <source>
        <dbReference type="ARBA" id="ARBA00023235"/>
    </source>
</evidence>
<dbReference type="OrthoDB" id="5332339at2"/>
<organism evidence="4 5">
    <name type="scientific">Pseudomonas fluorescens</name>
    <dbReference type="NCBI Taxonomy" id="294"/>
    <lineage>
        <taxon>Bacteria</taxon>
        <taxon>Pseudomonadati</taxon>
        <taxon>Pseudomonadota</taxon>
        <taxon>Gammaproteobacteria</taxon>
        <taxon>Pseudomonadales</taxon>
        <taxon>Pseudomonadaceae</taxon>
        <taxon>Pseudomonas</taxon>
    </lineage>
</organism>
<dbReference type="InterPro" id="IPR016176">
    <property type="entry name" value="Cbl-dep_enz_cat"/>
</dbReference>
<accession>A0A0N7H2H5</accession>
<name>A0A0N7H2H5_PSEFL</name>
<evidence type="ECO:0000313" key="5">
    <source>
        <dbReference type="Proteomes" id="UP000059425"/>
    </source>
</evidence>
<proteinExistence type="predicted"/>
<dbReference type="Proteomes" id="UP000059425">
    <property type="component" value="Chromosome"/>
</dbReference>
<evidence type="ECO:0000313" key="4">
    <source>
        <dbReference type="EMBL" id="ALI08756.1"/>
    </source>
</evidence>
<protein>
    <submittedName>
        <fullName evidence="4">Methylaspartate mutase</fullName>
    </submittedName>
</protein>
<dbReference type="GO" id="GO:0019670">
    <property type="term" value="P:anaerobic L-glutamate catabolic process"/>
    <property type="evidence" value="ECO:0007669"/>
    <property type="project" value="InterPro"/>
</dbReference>
<dbReference type="SUPFAM" id="SSF51703">
    <property type="entry name" value="Cobalamin (vitamin B12)-dependent enzymes"/>
    <property type="match status" value="1"/>
</dbReference>
<keyword evidence="1" id="KW-0846">Cobalamin</keyword>
<dbReference type="AlphaFoldDB" id="A0A0N7H2H5"/>
<gene>
    <name evidence="4" type="ORF">AO356_18625</name>
</gene>
<dbReference type="GO" id="GO:0031419">
    <property type="term" value="F:cobalamin binding"/>
    <property type="evidence" value="ECO:0007669"/>
    <property type="project" value="UniProtKB-KW"/>
</dbReference>
<reference evidence="5" key="1">
    <citation type="submission" date="2015-09" db="EMBL/GenBank/DDBJ databases">
        <title>Whole genome sequence of Pseudomonas fluorescens FW300-N2C3.</title>
        <authorList>
            <person name="Ray J."/>
            <person name="Melnyk R."/>
            <person name="Deutschbauer A."/>
        </authorList>
    </citation>
    <scope>NUCLEOTIDE SEQUENCE [LARGE SCALE GENOMIC DNA]</scope>
    <source>
        <strain evidence="5">FW300-N2C3</strain>
    </source>
</reference>
<dbReference type="GO" id="GO:0050097">
    <property type="term" value="F:methylaspartate mutase activity"/>
    <property type="evidence" value="ECO:0007669"/>
    <property type="project" value="InterPro"/>
</dbReference>
<evidence type="ECO:0000256" key="1">
    <source>
        <dbReference type="ARBA" id="ARBA00022628"/>
    </source>
</evidence>